<evidence type="ECO:0000256" key="8">
    <source>
        <dbReference type="ARBA" id="ARBA00022741"/>
    </source>
</evidence>
<comment type="similarity">
    <text evidence="2">Belongs to the class-I aminoacyl-tRNA synthetase family.</text>
</comment>
<dbReference type="EC" id="3.4.21.4" evidence="19"/>
<evidence type="ECO:0000256" key="6">
    <source>
        <dbReference type="ARBA" id="ARBA00022670"/>
    </source>
</evidence>
<evidence type="ECO:0000256" key="11">
    <source>
        <dbReference type="ARBA" id="ARBA00022825"/>
    </source>
</evidence>
<keyword evidence="15" id="KW-0030">Aminoacyl-tRNA synthetase</keyword>
<evidence type="ECO:0000256" key="14">
    <source>
        <dbReference type="ARBA" id="ARBA00023145"/>
    </source>
</evidence>
<dbReference type="PANTHER" id="PTHR45794">
    <property type="entry name" value="LEUCYL-TRNA SYNTHETASE"/>
    <property type="match status" value="1"/>
</dbReference>
<feature type="domain" description="Peptidase S1" evidence="23">
    <location>
        <begin position="264"/>
        <end position="505"/>
    </location>
</feature>
<keyword evidence="12" id="KW-0067">ATP-binding</keyword>
<dbReference type="STRING" id="112268.A0A182W6N8"/>
<evidence type="ECO:0000256" key="5">
    <source>
        <dbReference type="ARBA" id="ARBA00022598"/>
    </source>
</evidence>
<dbReference type="InterPro" id="IPR055416">
    <property type="entry name" value="RBD_LARS1"/>
</dbReference>
<dbReference type="SUPFAM" id="SSF50494">
    <property type="entry name" value="Trypsin-like serine proteases"/>
    <property type="match status" value="4"/>
</dbReference>
<dbReference type="PRINTS" id="PR00722">
    <property type="entry name" value="CHYMOTRYPSIN"/>
</dbReference>
<dbReference type="Proteomes" id="UP000075920">
    <property type="component" value="Unassembled WGS sequence"/>
</dbReference>
<keyword evidence="7" id="KW-0732">Signal</keyword>
<dbReference type="Gene3D" id="1.10.730.10">
    <property type="entry name" value="Isoleucyl-tRNA Synthetase, Domain 1"/>
    <property type="match status" value="1"/>
</dbReference>
<organism evidence="24 25">
    <name type="scientific">Anopheles minimus</name>
    <dbReference type="NCBI Taxonomy" id="112268"/>
    <lineage>
        <taxon>Eukaryota</taxon>
        <taxon>Metazoa</taxon>
        <taxon>Ecdysozoa</taxon>
        <taxon>Arthropoda</taxon>
        <taxon>Hexapoda</taxon>
        <taxon>Insecta</taxon>
        <taxon>Pterygota</taxon>
        <taxon>Neoptera</taxon>
        <taxon>Endopterygota</taxon>
        <taxon>Diptera</taxon>
        <taxon>Nematocera</taxon>
        <taxon>Culicoidea</taxon>
        <taxon>Culicidae</taxon>
        <taxon>Anophelinae</taxon>
        <taxon>Anopheles</taxon>
    </lineage>
</organism>
<dbReference type="InterPro" id="IPR009003">
    <property type="entry name" value="Peptidase_S1_PA"/>
</dbReference>
<evidence type="ECO:0000256" key="13">
    <source>
        <dbReference type="ARBA" id="ARBA00022917"/>
    </source>
</evidence>
<evidence type="ECO:0000256" key="2">
    <source>
        <dbReference type="ARBA" id="ARBA00005594"/>
    </source>
</evidence>
<evidence type="ECO:0000256" key="21">
    <source>
        <dbReference type="RuleBase" id="RU363034"/>
    </source>
</evidence>
<evidence type="ECO:0000256" key="18">
    <source>
        <dbReference type="ARBA" id="ARBA00030520"/>
    </source>
</evidence>
<dbReference type="GO" id="GO:0007586">
    <property type="term" value="P:digestion"/>
    <property type="evidence" value="ECO:0007669"/>
    <property type="project" value="UniProtKB-KW"/>
</dbReference>
<dbReference type="SMART" id="SM00020">
    <property type="entry name" value="Tryp_SPc"/>
    <property type="match status" value="1"/>
</dbReference>
<dbReference type="PROSITE" id="PS00178">
    <property type="entry name" value="AA_TRNA_LIGASE_I"/>
    <property type="match status" value="1"/>
</dbReference>
<keyword evidence="10 21" id="KW-0378">Hydrolase</keyword>
<dbReference type="Gene3D" id="3.40.50.620">
    <property type="entry name" value="HUPs"/>
    <property type="match status" value="1"/>
</dbReference>
<sequence length="1673" mass="187640">MESDNLLRATNVPTVNQQECNKAYQSYGGITGQMFCAGYKHGGQDTCRQDSGGPFIAEGKQIGDEAVKDGILTIVSGWGNTQSAAESNAVLRAANVPTVNQKECNKDYQRFGGHPKYDDSTTDFDYSLLELKDELKFSDEVQPVDLPEQDEAVKDGTMTIVSGWGNTQSAAESNAVLRAANVPTVSQKKCNKAYKQFGGVTELVMYDPLVIRVSDTMSSKIAILLAVLVAVVACVQAQADQRHRLVRPQPRFSPRPRYAVGQRIVGGFEIDVSDAPYQVSLQYNKRHNCGGSVLSSKWVLTAAHCTAGASPSSLTVRLGSSKHASGGTVVRVARVVQHAGYDSSNIDYDYSLLELESELEFSDEVQPVGLPEQDEAVKDGTMTTVSGWGNTQSATESNAVLRAANVPTVNQKECDKAYQSFGGVTDRMLCAGYQQGGKDACQGDSGGPLVADGKLVGVVSWGYGCAQNNLEFTIRSRSVMATAMANERKGTFKVEYLQKIEREIQQRWQRDKVYDVDAPKQPRKRDDEKFLVTFPYPYMNGRLHLGHAFSLSKAEFAVRYHRLKGRQVLFPLGFHCTGMPIKACADKLKREIELYGCPPVFPREESVVVEKPEDRDVVPKDKSKGKKSKATAKAGTAKFQWQIMQSLGLGDAEIAKFADTDHWLDYFPPLAIRDLKELGAHIDWRRTFITTDANPFYDSFVRWQFNHLKARGKIMYGKRHTIYSPKDGQPCMDHDRSSGEGVGPQEYTLIKMKVTGKMPAKLAGAVGKRPVYLVCGTLRPETMYGQTNCWVHPDIKYIAFETAKQEVWVCTRRAARNMSYQGFTAVEGEIKELAELTGQDIMGLQLSAPLTSNKVIYTLPMLSIKEDKGTGIVTSVPSDSPDDYAALVDLQKKQPFREKYGITDEMVLPFQPIPIIDVPGLGNLCAVYAYDKFKIQSQNDREKLTEAKELVYLKGFYDGVMLVGEHKGKKVQDVKKDLKQYLVERNEADVYYEPEKTIMSRSGDVCVVALCNQWYLNYGEEVWQKQTTDHLRTMELFHEEVSRNFEHCLDWLHEYACSRTYGLGTKLPWDQQWLIESLSDSTIYMAFYTVAHLLQAGSFRGEKPSPLGITAEDMTPELWDYIFFADAKPPAKSRVKRDALEQLKREFNYWYPVDLRVSGKDLIQNHLTFFLYNHVAIWPKEPSKWPKGVRCNGHLLLNSAKMSKSDGNFLTLYESIAKFSADGTRLCLADAGDSIEDANFVVTNADAGILRLYTFIEWVKETLASKPLLRKGPEDALFNDQVFSSEMNLLTKQTDEYYRKMLFKEALRTGFFEFQTARDKYRELCGSNGMHANLVMEFIRRQALLIAPICPHVAEHIWCDLLGSKTSILHATWPTVGAIDERKIKCSAYLMEAAHSFRLALKNVTQPKAGGGKGAANKALTAKPSDGTIWVAKTFPPWQSCVLDTMRELYERQGNGTLPDNKIIATELGKKELLKKYMKRVMPFAQMVRERVEAVGGPGKQAMDVTLDFDEREVLGLNADYLRNTLELDSLTFRYTDESDTPEKTREEVRPGVPFIVFTVKPFVTVTLENPVERSGLFTVTMNLSDGDTSKTLKEKLAKQIGFKADLSALEIMRYEDPVLGPRSLPTFQDYRSGKVTIEEGEFKVEMEKKQVLLSNGTFKDMNIGTCFIYIIN</sequence>
<dbReference type="GO" id="GO:0004823">
    <property type="term" value="F:leucine-tRNA ligase activity"/>
    <property type="evidence" value="ECO:0007669"/>
    <property type="project" value="UniProtKB-EC"/>
</dbReference>
<evidence type="ECO:0000256" key="12">
    <source>
        <dbReference type="ARBA" id="ARBA00022840"/>
    </source>
</evidence>
<dbReference type="PROSITE" id="PS00134">
    <property type="entry name" value="TRYPSIN_HIS"/>
    <property type="match status" value="1"/>
</dbReference>
<dbReference type="NCBIfam" id="TIGR00395">
    <property type="entry name" value="leuS_arch"/>
    <property type="match status" value="1"/>
</dbReference>
<evidence type="ECO:0000256" key="22">
    <source>
        <dbReference type="SAM" id="MobiDB-lite"/>
    </source>
</evidence>
<comment type="subcellular location">
    <subcellularLocation>
        <location evidence="1">Secreted</location>
    </subcellularLocation>
</comment>
<dbReference type="InterPro" id="IPR013155">
    <property type="entry name" value="M/V/L/I-tRNA-synth_anticd-bd"/>
</dbReference>
<dbReference type="SUPFAM" id="SSF47323">
    <property type="entry name" value="Anticodon-binding domain of a subclass of class I aminoacyl-tRNA synthetases"/>
    <property type="match status" value="1"/>
</dbReference>
<feature type="compositionally biased region" description="Basic and acidic residues" evidence="22">
    <location>
        <begin position="612"/>
        <end position="622"/>
    </location>
</feature>
<evidence type="ECO:0000256" key="4">
    <source>
        <dbReference type="ARBA" id="ARBA00022525"/>
    </source>
</evidence>
<dbReference type="GO" id="GO:0006429">
    <property type="term" value="P:leucyl-tRNA aminoacylation"/>
    <property type="evidence" value="ECO:0007669"/>
    <property type="project" value="InterPro"/>
</dbReference>
<dbReference type="FunFam" id="2.40.10.10:FF:000077">
    <property type="entry name" value="Predicted protein"/>
    <property type="match status" value="1"/>
</dbReference>
<dbReference type="Pfam" id="PF08264">
    <property type="entry name" value="Anticodon_1"/>
    <property type="match status" value="1"/>
</dbReference>
<evidence type="ECO:0000256" key="17">
    <source>
        <dbReference type="ARBA" id="ARBA00024195"/>
    </source>
</evidence>
<comment type="catalytic activity">
    <reaction evidence="20">
        <text>tRNA(Leu) + L-leucine + ATP = L-leucyl-tRNA(Leu) + AMP + diphosphate</text>
        <dbReference type="Rhea" id="RHEA:11688"/>
        <dbReference type="Rhea" id="RHEA-COMP:9613"/>
        <dbReference type="Rhea" id="RHEA-COMP:9622"/>
        <dbReference type="ChEBI" id="CHEBI:30616"/>
        <dbReference type="ChEBI" id="CHEBI:33019"/>
        <dbReference type="ChEBI" id="CHEBI:57427"/>
        <dbReference type="ChEBI" id="CHEBI:78442"/>
        <dbReference type="ChEBI" id="CHEBI:78494"/>
        <dbReference type="ChEBI" id="CHEBI:456215"/>
        <dbReference type="EC" id="6.1.1.4"/>
    </reaction>
</comment>
<dbReference type="InterPro" id="IPR033116">
    <property type="entry name" value="TRYPSIN_SER"/>
</dbReference>
<evidence type="ECO:0000256" key="9">
    <source>
        <dbReference type="ARBA" id="ARBA00022757"/>
    </source>
</evidence>
<evidence type="ECO:0000256" key="15">
    <source>
        <dbReference type="ARBA" id="ARBA00023146"/>
    </source>
</evidence>
<dbReference type="EC" id="6.1.1.4" evidence="3"/>
<keyword evidence="8" id="KW-0547">Nucleotide-binding</keyword>
<dbReference type="Pfam" id="PF00133">
    <property type="entry name" value="tRNA-synt_1"/>
    <property type="match status" value="2"/>
</dbReference>
<proteinExistence type="inferred from homology"/>
<dbReference type="CDD" id="cd00190">
    <property type="entry name" value="Tryp_SPc"/>
    <property type="match status" value="1"/>
</dbReference>
<dbReference type="PANTHER" id="PTHR45794:SF1">
    <property type="entry name" value="LEUCINE--TRNA LIGASE, CYTOPLASMIC"/>
    <property type="match status" value="1"/>
</dbReference>
<dbReference type="Pfam" id="PF24810">
    <property type="entry name" value="RBD_LARS1"/>
    <property type="match status" value="1"/>
</dbReference>
<name>A0A182W6N8_9DIPT</name>
<dbReference type="InterPro" id="IPR018114">
    <property type="entry name" value="TRYPSIN_HIS"/>
</dbReference>
<evidence type="ECO:0000259" key="23">
    <source>
        <dbReference type="PROSITE" id="PS50240"/>
    </source>
</evidence>
<dbReference type="EnsemblMetazoa" id="AMIN006003-RA">
    <property type="protein sequence ID" value="AMIN006003-PA"/>
    <property type="gene ID" value="AMIN006003"/>
</dbReference>
<keyword evidence="16" id="KW-1015">Disulfide bond</keyword>
<evidence type="ECO:0000256" key="3">
    <source>
        <dbReference type="ARBA" id="ARBA00013164"/>
    </source>
</evidence>
<dbReference type="InterPro" id="IPR014729">
    <property type="entry name" value="Rossmann-like_a/b/a_fold"/>
</dbReference>
<evidence type="ECO:0000313" key="24">
    <source>
        <dbReference type="EnsemblMetazoa" id="AMIN006003-PA"/>
    </source>
</evidence>
<dbReference type="InterPro" id="IPR001254">
    <property type="entry name" value="Trypsin_dom"/>
</dbReference>
<evidence type="ECO:0000256" key="1">
    <source>
        <dbReference type="ARBA" id="ARBA00004613"/>
    </source>
</evidence>
<dbReference type="SUPFAM" id="SSF50677">
    <property type="entry name" value="ValRS/IleRS/LeuRS editing domain"/>
    <property type="match status" value="1"/>
</dbReference>
<dbReference type="Pfam" id="PF22947">
    <property type="entry name" value="ULD_3"/>
    <property type="match status" value="1"/>
</dbReference>
<dbReference type="GO" id="GO:0006508">
    <property type="term" value="P:proteolysis"/>
    <property type="evidence" value="ECO:0007669"/>
    <property type="project" value="UniProtKB-KW"/>
</dbReference>
<dbReference type="Gene3D" id="3.90.740.10">
    <property type="entry name" value="Valyl/Leucyl/Isoleucyl-tRNA synthetase, editing domain"/>
    <property type="match status" value="1"/>
</dbReference>
<keyword evidence="5" id="KW-0436">Ligase</keyword>
<protein>
    <recommendedName>
        <fullName evidence="18">Leucyl-tRNA synthetase</fullName>
        <ecNumber evidence="19">3.4.21.4</ecNumber>
        <ecNumber evidence="3">6.1.1.4</ecNumber>
    </recommendedName>
</protein>
<evidence type="ECO:0000313" key="25">
    <source>
        <dbReference type="Proteomes" id="UP000075920"/>
    </source>
</evidence>
<dbReference type="GO" id="GO:0005576">
    <property type="term" value="C:extracellular region"/>
    <property type="evidence" value="ECO:0007669"/>
    <property type="project" value="UniProtKB-SubCell"/>
</dbReference>
<dbReference type="SUPFAM" id="SSF52374">
    <property type="entry name" value="Nucleotidylyl transferase"/>
    <property type="match status" value="1"/>
</dbReference>
<dbReference type="InterPro" id="IPR009080">
    <property type="entry name" value="tRNAsynth_Ia_anticodon-bd"/>
</dbReference>
<dbReference type="InterPro" id="IPR054509">
    <property type="entry name" value="LARS1_ULD"/>
</dbReference>
<keyword evidence="13" id="KW-0648">Protein biosynthesis</keyword>
<dbReference type="GO" id="GO:0004252">
    <property type="term" value="F:serine-type endopeptidase activity"/>
    <property type="evidence" value="ECO:0007669"/>
    <property type="project" value="UniProtKB-EC"/>
</dbReference>
<feature type="domain" description="Peptidase S1" evidence="23">
    <location>
        <begin position="40"/>
        <end position="234"/>
    </location>
</feature>
<dbReference type="FunFam" id="3.40.50.620:FF:000326">
    <property type="entry name" value="Leucine--tRNA ligase, cytoplasmic"/>
    <property type="match status" value="1"/>
</dbReference>
<reference evidence="25" key="1">
    <citation type="submission" date="2013-03" db="EMBL/GenBank/DDBJ databases">
        <title>The Genome Sequence of Anopheles minimus MINIMUS1.</title>
        <authorList>
            <consortium name="The Broad Institute Genomics Platform"/>
            <person name="Neafsey D.E."/>
            <person name="Walton C."/>
            <person name="Walker B."/>
            <person name="Young S.K."/>
            <person name="Zeng Q."/>
            <person name="Gargeya S."/>
            <person name="Fitzgerald M."/>
            <person name="Haas B."/>
            <person name="Abouelleil A."/>
            <person name="Allen A.W."/>
            <person name="Alvarado L."/>
            <person name="Arachchi H.M."/>
            <person name="Berlin A.M."/>
            <person name="Chapman S.B."/>
            <person name="Gainer-Dewar J."/>
            <person name="Goldberg J."/>
            <person name="Griggs A."/>
            <person name="Gujja S."/>
            <person name="Hansen M."/>
            <person name="Howarth C."/>
            <person name="Imamovic A."/>
            <person name="Ireland A."/>
            <person name="Larimer J."/>
            <person name="McCowan C."/>
            <person name="Murphy C."/>
            <person name="Pearson M."/>
            <person name="Poon T.W."/>
            <person name="Priest M."/>
            <person name="Roberts A."/>
            <person name="Saif S."/>
            <person name="Shea T."/>
            <person name="Sisk P."/>
            <person name="Sykes S."/>
            <person name="Wortman J."/>
            <person name="Nusbaum C."/>
            <person name="Birren B."/>
        </authorList>
    </citation>
    <scope>NUCLEOTIDE SEQUENCE [LARGE SCALE GENOMIC DNA]</scope>
    <source>
        <strain evidence="25">MINIMUS1</strain>
    </source>
</reference>
<dbReference type="PROSITE" id="PS00135">
    <property type="entry name" value="TRYPSIN_SER"/>
    <property type="match status" value="1"/>
</dbReference>
<dbReference type="GO" id="GO:0002161">
    <property type="term" value="F:aminoacyl-tRNA deacylase activity"/>
    <property type="evidence" value="ECO:0007669"/>
    <property type="project" value="InterPro"/>
</dbReference>
<evidence type="ECO:0000256" key="19">
    <source>
        <dbReference type="ARBA" id="ARBA00038868"/>
    </source>
</evidence>
<dbReference type="Pfam" id="PF00089">
    <property type="entry name" value="Trypsin"/>
    <property type="match status" value="3"/>
</dbReference>
<keyword evidence="6 21" id="KW-0645">Protease</keyword>
<dbReference type="FunFam" id="3.90.740.10:FF:000001">
    <property type="entry name" value="Leucine--tRNA ligase, cytoplasmic"/>
    <property type="match status" value="1"/>
</dbReference>
<dbReference type="PROSITE" id="PS50240">
    <property type="entry name" value="TRYPSIN_DOM"/>
    <property type="match status" value="2"/>
</dbReference>
<dbReference type="InterPro" id="IPR009008">
    <property type="entry name" value="Val/Leu/Ile-tRNA-synth_edit"/>
</dbReference>
<dbReference type="GO" id="GO:0005524">
    <property type="term" value="F:ATP binding"/>
    <property type="evidence" value="ECO:0007669"/>
    <property type="project" value="UniProtKB-KW"/>
</dbReference>
<keyword evidence="25" id="KW-1185">Reference proteome</keyword>
<keyword evidence="11 21" id="KW-0720">Serine protease</keyword>
<dbReference type="FunFam" id="1.10.730.10:FF:000020">
    <property type="entry name" value="Leucine--tRNA ligase cytoplasmic"/>
    <property type="match status" value="1"/>
</dbReference>
<dbReference type="InterPro" id="IPR001314">
    <property type="entry name" value="Peptidase_S1A"/>
</dbReference>
<keyword evidence="4" id="KW-0964">Secreted</keyword>
<dbReference type="InterPro" id="IPR001412">
    <property type="entry name" value="aa-tRNA-synth_I_CS"/>
</dbReference>
<evidence type="ECO:0000256" key="20">
    <source>
        <dbReference type="ARBA" id="ARBA00047469"/>
    </source>
</evidence>
<keyword evidence="9" id="KW-0222">Digestion</keyword>
<dbReference type="VEuPathDB" id="VectorBase:AMIN006003"/>
<dbReference type="Gene3D" id="2.40.10.10">
    <property type="entry name" value="Trypsin-like serine proteases"/>
    <property type="match status" value="4"/>
</dbReference>
<comment type="similarity">
    <text evidence="17">Belongs to the peptidase S1 family. CLIP subfamily.</text>
</comment>
<evidence type="ECO:0000256" key="16">
    <source>
        <dbReference type="ARBA" id="ARBA00023157"/>
    </source>
</evidence>
<dbReference type="InterPro" id="IPR004493">
    <property type="entry name" value="Leu-tRNA-synth_Ia_arc/euk"/>
</dbReference>
<evidence type="ECO:0000256" key="10">
    <source>
        <dbReference type="ARBA" id="ARBA00022801"/>
    </source>
</evidence>
<reference evidence="24" key="2">
    <citation type="submission" date="2020-05" db="UniProtKB">
        <authorList>
            <consortium name="EnsemblMetazoa"/>
        </authorList>
    </citation>
    <scope>IDENTIFICATION</scope>
    <source>
        <strain evidence="24">MINIMUS1</strain>
    </source>
</reference>
<feature type="region of interest" description="Disordered" evidence="22">
    <location>
        <begin position="612"/>
        <end position="631"/>
    </location>
</feature>
<dbReference type="InterPro" id="IPR002300">
    <property type="entry name" value="aa-tRNA-synth_Ia"/>
</dbReference>
<dbReference type="CDD" id="cd07959">
    <property type="entry name" value="Anticodon_Ia_Leu_AEc"/>
    <property type="match status" value="1"/>
</dbReference>
<dbReference type="InterPro" id="IPR043504">
    <property type="entry name" value="Peptidase_S1_PA_chymotrypsin"/>
</dbReference>
<accession>A0A182W6N8</accession>
<keyword evidence="14" id="KW-0865">Zymogen</keyword>
<evidence type="ECO:0000256" key="7">
    <source>
        <dbReference type="ARBA" id="ARBA00022729"/>
    </source>
</evidence>